<dbReference type="SUPFAM" id="SSF53474">
    <property type="entry name" value="alpha/beta-Hydrolases"/>
    <property type="match status" value="1"/>
</dbReference>
<name>A0A653DRB5_CALMS</name>
<keyword evidence="2" id="KW-0719">Serine esterase</keyword>
<dbReference type="Pfam" id="PF00135">
    <property type="entry name" value="COesterase"/>
    <property type="match status" value="1"/>
</dbReference>
<keyword evidence="4" id="KW-1015">Disulfide bond</keyword>
<evidence type="ECO:0000313" key="8">
    <source>
        <dbReference type="EMBL" id="VEN62744.1"/>
    </source>
</evidence>
<accession>A0A653DRB5</accession>
<sequence length="553" mass="62520">MILFALILLGSLEAGFCHDEVLKVTLPQGILEGHIRSTNEDTQFLAFEGIPYAEPPTGHNRFQEPKPPKPWIGVWQAKTLFECIQYDHKMQDGHYIVTGDEDCLYVNVYTPDTNPVEKYDVLVYIHGGAFIFGNGGMYVPNIIMDRPIVYVNFNYRVGPLGFLSTEDNVLPGNLGLRDQQMALKWIKENIHHFGGNPDSITIMGTSAGGASVELHYVMPKSKGLFNRGISQSGCTLNSWVLVENPLEKTKKIAESVGCSTSSNKKMVECLKSKPARQITYAVGNLQPWLFNPYTPVGPVIDKWSSDPVLPEHPYTLLKTGKVQDLPWMISFTSDEGLYPGAEFYNDEVLEYLDKNWNDLMPHILHYADVLDPQQFNAVGNMIRREYLGNERLSKKTYKKLIQAMGDRLFVADIEKSARLHSAAVKSSVYHYHFAYEGSMTGSLTRSNTTEYLGVAHGDDTLYILPALDIITNETDRRMSRILVDMAIAFMKNGELENWQPLSKDTRSPLNQLKISSPDDIKMVQVETIGNSEFWNSLPFRENEKYSVHNKDEL</sequence>
<evidence type="ECO:0000256" key="3">
    <source>
        <dbReference type="ARBA" id="ARBA00022801"/>
    </source>
</evidence>
<dbReference type="PROSITE" id="PS00122">
    <property type="entry name" value="CARBOXYLESTERASE_B_1"/>
    <property type="match status" value="1"/>
</dbReference>
<evidence type="ECO:0000256" key="4">
    <source>
        <dbReference type="ARBA" id="ARBA00023157"/>
    </source>
</evidence>
<dbReference type="InterPro" id="IPR019819">
    <property type="entry name" value="Carboxylesterase_B_CS"/>
</dbReference>
<feature type="chain" id="PRO_5031606793" description="Carboxylic ester hydrolase" evidence="6">
    <location>
        <begin position="18"/>
        <end position="553"/>
    </location>
</feature>
<organism evidence="8 9">
    <name type="scientific">Callosobruchus maculatus</name>
    <name type="common">Southern cowpea weevil</name>
    <name type="synonym">Pulse bruchid</name>
    <dbReference type="NCBI Taxonomy" id="64391"/>
    <lineage>
        <taxon>Eukaryota</taxon>
        <taxon>Metazoa</taxon>
        <taxon>Ecdysozoa</taxon>
        <taxon>Arthropoda</taxon>
        <taxon>Hexapoda</taxon>
        <taxon>Insecta</taxon>
        <taxon>Pterygota</taxon>
        <taxon>Neoptera</taxon>
        <taxon>Endopterygota</taxon>
        <taxon>Coleoptera</taxon>
        <taxon>Polyphaga</taxon>
        <taxon>Cucujiformia</taxon>
        <taxon>Chrysomeloidea</taxon>
        <taxon>Chrysomelidae</taxon>
        <taxon>Bruchinae</taxon>
        <taxon>Bruchini</taxon>
        <taxon>Callosobruchus</taxon>
    </lineage>
</organism>
<dbReference type="InterPro" id="IPR029058">
    <property type="entry name" value="AB_hydrolase_fold"/>
</dbReference>
<dbReference type="InterPro" id="IPR019826">
    <property type="entry name" value="Carboxylesterase_B_AS"/>
</dbReference>
<keyword evidence="5" id="KW-0325">Glycoprotein</keyword>
<dbReference type="CDD" id="cd00312">
    <property type="entry name" value="Esterase_lipase"/>
    <property type="match status" value="1"/>
</dbReference>
<dbReference type="EC" id="3.1.1.-" evidence="6"/>
<evidence type="ECO:0000259" key="7">
    <source>
        <dbReference type="Pfam" id="PF00135"/>
    </source>
</evidence>
<evidence type="ECO:0000313" key="9">
    <source>
        <dbReference type="Proteomes" id="UP000410492"/>
    </source>
</evidence>
<dbReference type="InterPro" id="IPR002018">
    <property type="entry name" value="CarbesteraseB"/>
</dbReference>
<feature type="domain" description="Carboxylesterase type B" evidence="7">
    <location>
        <begin position="23"/>
        <end position="508"/>
    </location>
</feature>
<evidence type="ECO:0000256" key="1">
    <source>
        <dbReference type="ARBA" id="ARBA00005964"/>
    </source>
</evidence>
<reference evidence="8 9" key="1">
    <citation type="submission" date="2019-01" db="EMBL/GenBank/DDBJ databases">
        <authorList>
            <person name="Sayadi A."/>
        </authorList>
    </citation>
    <scope>NUCLEOTIDE SEQUENCE [LARGE SCALE GENOMIC DNA]</scope>
</reference>
<evidence type="ECO:0000256" key="2">
    <source>
        <dbReference type="ARBA" id="ARBA00022487"/>
    </source>
</evidence>
<gene>
    <name evidence="8" type="ORF">CALMAC_LOCUS19771</name>
</gene>
<keyword evidence="3 6" id="KW-0378">Hydrolase</keyword>
<comment type="similarity">
    <text evidence="1 6">Belongs to the type-B carboxylesterase/lipase family.</text>
</comment>
<evidence type="ECO:0000256" key="6">
    <source>
        <dbReference type="RuleBase" id="RU361235"/>
    </source>
</evidence>
<dbReference type="Proteomes" id="UP000410492">
    <property type="component" value="Unassembled WGS sequence"/>
</dbReference>
<proteinExistence type="inferred from homology"/>
<dbReference type="PROSITE" id="PS00941">
    <property type="entry name" value="CARBOXYLESTERASE_B_2"/>
    <property type="match status" value="1"/>
</dbReference>
<evidence type="ECO:0000256" key="5">
    <source>
        <dbReference type="ARBA" id="ARBA00023180"/>
    </source>
</evidence>
<dbReference type="Gene3D" id="3.40.50.1820">
    <property type="entry name" value="alpha/beta hydrolase"/>
    <property type="match status" value="1"/>
</dbReference>
<protein>
    <recommendedName>
        <fullName evidence="6">Carboxylic ester hydrolase</fullName>
        <ecNumber evidence="6">3.1.1.-</ecNumber>
    </recommendedName>
</protein>
<dbReference type="EMBL" id="CAACVG010014107">
    <property type="protein sequence ID" value="VEN62744.1"/>
    <property type="molecule type" value="Genomic_DNA"/>
</dbReference>
<keyword evidence="6" id="KW-0732">Signal</keyword>
<dbReference type="PANTHER" id="PTHR43142:SF1">
    <property type="entry name" value="CARBOXYLIC ESTER HYDROLASE"/>
    <property type="match status" value="1"/>
</dbReference>
<feature type="signal peptide" evidence="6">
    <location>
        <begin position="1"/>
        <end position="17"/>
    </location>
</feature>
<dbReference type="GO" id="GO:0052689">
    <property type="term" value="F:carboxylic ester hydrolase activity"/>
    <property type="evidence" value="ECO:0007669"/>
    <property type="project" value="UniProtKB-KW"/>
</dbReference>
<dbReference type="OrthoDB" id="6846267at2759"/>
<dbReference type="PANTHER" id="PTHR43142">
    <property type="entry name" value="CARBOXYLIC ESTER HYDROLASE"/>
    <property type="match status" value="1"/>
</dbReference>
<dbReference type="AlphaFoldDB" id="A0A653DRB5"/>
<keyword evidence="9" id="KW-1185">Reference proteome</keyword>